<feature type="compositionally biased region" description="Low complexity" evidence="1">
    <location>
        <begin position="202"/>
        <end position="228"/>
    </location>
</feature>
<dbReference type="EMBL" id="MCFL01000005">
    <property type="protein sequence ID" value="ORZ39372.1"/>
    <property type="molecule type" value="Genomic_DNA"/>
</dbReference>
<comment type="caution">
    <text evidence="2">The sequence shown here is derived from an EMBL/GenBank/DDBJ whole genome shotgun (WGS) entry which is preliminary data.</text>
</comment>
<reference evidence="2 3" key="1">
    <citation type="submission" date="2016-07" db="EMBL/GenBank/DDBJ databases">
        <title>Pervasive Adenine N6-methylation of Active Genes in Fungi.</title>
        <authorList>
            <consortium name="DOE Joint Genome Institute"/>
            <person name="Mondo S.J."/>
            <person name="Dannebaum R.O."/>
            <person name="Kuo R.C."/>
            <person name="Labutti K."/>
            <person name="Haridas S."/>
            <person name="Kuo A."/>
            <person name="Salamov A."/>
            <person name="Ahrendt S.R."/>
            <person name="Lipzen A."/>
            <person name="Sullivan W."/>
            <person name="Andreopoulos W.B."/>
            <person name="Clum A."/>
            <person name="Lindquist E."/>
            <person name="Daum C."/>
            <person name="Ramamoorthy G.K."/>
            <person name="Gryganskyi A."/>
            <person name="Culley D."/>
            <person name="Magnuson J.K."/>
            <person name="James T.Y."/>
            <person name="O'Malley M.A."/>
            <person name="Stajich J.E."/>
            <person name="Spatafora J.W."/>
            <person name="Visel A."/>
            <person name="Grigoriev I.V."/>
        </authorList>
    </citation>
    <scope>NUCLEOTIDE SEQUENCE [LARGE SCALE GENOMIC DNA]</scope>
    <source>
        <strain evidence="2 3">PL171</strain>
    </source>
</reference>
<evidence type="ECO:0000313" key="2">
    <source>
        <dbReference type="EMBL" id="ORZ39372.1"/>
    </source>
</evidence>
<protein>
    <submittedName>
        <fullName evidence="2">Uncharacterized protein</fullName>
    </submittedName>
</protein>
<sequence length="238" mass="25097">MFPDNGKAVCCAPCHERVRVPESRLSEMCNGDDVCELAGHEADCAIASSADAQDSDVALIAEQVNQILTTTTKHDTQLTSLDSRLNDLEATTARLSFTHSSLESTLADLIARVSAIESQLAIPHPPPPPAVDLEIAVERLAVDLDSLRAALTTVEMRASVEVQSESLRLREEFQAVKGLAMGLKASVGFLLQRSSVPIQQQQQVGARVPGTARAAASASGSPSTVTGGKSVVPSDTKL</sequence>
<dbReference type="AlphaFoldDB" id="A0A1Y2I1T7"/>
<dbReference type="OrthoDB" id="1630758at2759"/>
<gene>
    <name evidence="2" type="ORF">BCR44DRAFT_1246680</name>
</gene>
<organism evidence="2 3">
    <name type="scientific">Catenaria anguillulae PL171</name>
    <dbReference type="NCBI Taxonomy" id="765915"/>
    <lineage>
        <taxon>Eukaryota</taxon>
        <taxon>Fungi</taxon>
        <taxon>Fungi incertae sedis</taxon>
        <taxon>Blastocladiomycota</taxon>
        <taxon>Blastocladiomycetes</taxon>
        <taxon>Blastocladiales</taxon>
        <taxon>Catenariaceae</taxon>
        <taxon>Catenaria</taxon>
    </lineage>
</organism>
<proteinExistence type="predicted"/>
<accession>A0A1Y2I1T7</accession>
<feature type="region of interest" description="Disordered" evidence="1">
    <location>
        <begin position="202"/>
        <end position="238"/>
    </location>
</feature>
<keyword evidence="3" id="KW-1185">Reference proteome</keyword>
<name>A0A1Y2I1T7_9FUNG</name>
<dbReference type="Proteomes" id="UP000193411">
    <property type="component" value="Unassembled WGS sequence"/>
</dbReference>
<dbReference type="Gene3D" id="1.20.5.340">
    <property type="match status" value="1"/>
</dbReference>
<evidence type="ECO:0000256" key="1">
    <source>
        <dbReference type="SAM" id="MobiDB-lite"/>
    </source>
</evidence>
<evidence type="ECO:0000313" key="3">
    <source>
        <dbReference type="Proteomes" id="UP000193411"/>
    </source>
</evidence>